<evidence type="ECO:0000256" key="2">
    <source>
        <dbReference type="SAM" id="MobiDB-lite"/>
    </source>
</evidence>
<dbReference type="PATRIC" id="fig|1678637.3.peg.2091"/>
<gene>
    <name evidence="3" type="ORF">AC230_09670</name>
</gene>
<protein>
    <submittedName>
        <fullName evidence="3">Uncharacterized protein</fullName>
    </submittedName>
</protein>
<feature type="compositionally biased region" description="Basic and acidic residues" evidence="2">
    <location>
        <begin position="221"/>
        <end position="251"/>
    </location>
</feature>
<proteinExistence type="predicted"/>
<evidence type="ECO:0000256" key="1">
    <source>
        <dbReference type="SAM" id="Coils"/>
    </source>
</evidence>
<dbReference type="EMBL" id="LFXA01000004">
    <property type="protein sequence ID" value="KNB52888.1"/>
    <property type="molecule type" value="Genomic_DNA"/>
</dbReference>
<feature type="region of interest" description="Disordered" evidence="2">
    <location>
        <begin position="217"/>
        <end position="251"/>
    </location>
</feature>
<reference evidence="4" key="1">
    <citation type="submission" date="2015-07" db="EMBL/GenBank/DDBJ databases">
        <title>Draft genome sequence of Streptomyces sp. CMAA 1322, a bacterium isolated from Caatinga biome, from dry forest semiarid of Brazil.</title>
        <authorList>
            <person name="Santos S.N."/>
            <person name="Gacesa R."/>
            <person name="Taketani R.G."/>
            <person name="Long P.F."/>
            <person name="Melo I.S."/>
        </authorList>
    </citation>
    <scope>NUCLEOTIDE SEQUENCE [LARGE SCALE GENOMIC DNA]</scope>
    <source>
        <strain evidence="4">CMAA 1322</strain>
    </source>
</reference>
<keyword evidence="1" id="KW-0175">Coiled coil</keyword>
<evidence type="ECO:0000313" key="4">
    <source>
        <dbReference type="Proteomes" id="UP000037288"/>
    </source>
</evidence>
<dbReference type="STRING" id="1678637.AC230_09670"/>
<keyword evidence="4" id="KW-1185">Reference proteome</keyword>
<dbReference type="Proteomes" id="UP000037288">
    <property type="component" value="Unassembled WGS sequence"/>
</dbReference>
<dbReference type="AlphaFoldDB" id="A0A0K9XHX6"/>
<feature type="coiled-coil region" evidence="1">
    <location>
        <begin position="168"/>
        <end position="216"/>
    </location>
</feature>
<organism evidence="3 4">
    <name type="scientific">Streptomyces caatingaensis</name>
    <dbReference type="NCBI Taxonomy" id="1678637"/>
    <lineage>
        <taxon>Bacteria</taxon>
        <taxon>Bacillati</taxon>
        <taxon>Actinomycetota</taxon>
        <taxon>Actinomycetes</taxon>
        <taxon>Kitasatosporales</taxon>
        <taxon>Streptomycetaceae</taxon>
        <taxon>Streptomyces</taxon>
    </lineage>
</organism>
<dbReference type="RefSeq" id="WP_049715652.1">
    <property type="nucleotide sequence ID" value="NZ_LFXA01000004.1"/>
</dbReference>
<name>A0A0K9XHX6_9ACTN</name>
<evidence type="ECO:0000313" key="3">
    <source>
        <dbReference type="EMBL" id="KNB52888.1"/>
    </source>
</evidence>
<accession>A0A0K9XHX6</accession>
<sequence>MTETQPVARRGRPWGPLQGAGPAINDLAHLLRIRLDAAGLSLNDLYAQLVPENFRSGQVPSRSTIARRLSGVGLESDWDFVEAVVDLTTRDADECERVLRHARQFWDAANRLPAPAAPGTADDPEDPPAVLDPSALDGRTLAIRNATFHGPVHITTNHYPPAGSDHEITELREQLLDARRRLTEALTRLNEAHRELASTRRELDDLRSLCDRLLRAGARPTPDDRSERFPMNRELLRKHLEAARTSEQDDA</sequence>
<comment type="caution">
    <text evidence="3">The sequence shown here is derived from an EMBL/GenBank/DDBJ whole genome shotgun (WGS) entry which is preliminary data.</text>
</comment>
<feature type="region of interest" description="Disordered" evidence="2">
    <location>
        <begin position="112"/>
        <end position="134"/>
    </location>
</feature>
<dbReference type="OrthoDB" id="4187664at2"/>